<proteinExistence type="predicted"/>
<reference evidence="2" key="1">
    <citation type="submission" date="2017-02" db="EMBL/GenBank/DDBJ databases">
        <authorList>
            <person name="Varghese N."/>
            <person name="Submissions S."/>
        </authorList>
    </citation>
    <scope>NUCLEOTIDE SEQUENCE [LARGE SCALE GENOMIC DNA]</scope>
    <source>
        <strain evidence="2">DSM 22224</strain>
    </source>
</reference>
<dbReference type="AlphaFoldDB" id="A0A1T4U2S5"/>
<gene>
    <name evidence="1" type="ORF">SAMN04488128_10889</name>
</gene>
<dbReference type="EMBL" id="FUWZ01000008">
    <property type="protein sequence ID" value="SKA47062.1"/>
    <property type="molecule type" value="Genomic_DNA"/>
</dbReference>
<keyword evidence="2" id="KW-1185">Reference proteome</keyword>
<organism evidence="1 2">
    <name type="scientific">Chitinophaga eiseniae</name>
    <dbReference type="NCBI Taxonomy" id="634771"/>
    <lineage>
        <taxon>Bacteria</taxon>
        <taxon>Pseudomonadati</taxon>
        <taxon>Bacteroidota</taxon>
        <taxon>Chitinophagia</taxon>
        <taxon>Chitinophagales</taxon>
        <taxon>Chitinophagaceae</taxon>
        <taxon>Chitinophaga</taxon>
    </lineage>
</organism>
<dbReference type="Proteomes" id="UP000190367">
    <property type="component" value="Unassembled WGS sequence"/>
</dbReference>
<evidence type="ECO:0000313" key="1">
    <source>
        <dbReference type="EMBL" id="SKA47062.1"/>
    </source>
</evidence>
<accession>A0A1T4U2S5</accession>
<evidence type="ECO:0000313" key="2">
    <source>
        <dbReference type="Proteomes" id="UP000190367"/>
    </source>
</evidence>
<protein>
    <submittedName>
        <fullName evidence="1">Uncharacterized protein</fullName>
    </submittedName>
</protein>
<name>A0A1T4U2S5_9BACT</name>
<sequence length="90" mass="10217">MVVDWYDEPRSKIVFNGVCLFKAAMNFDINAKGSIDIAYIAPEDDPDLLFFYEKWKGAFDNVLLKCYIIKTSSTGSDIKILAESVEKVQL</sequence>